<gene>
    <name evidence="2" type="ORF">DCHRY22_LOCUS3659</name>
</gene>
<reference evidence="2" key="1">
    <citation type="submission" date="2021-09" db="EMBL/GenBank/DDBJ databases">
        <authorList>
            <person name="Martin H S."/>
        </authorList>
    </citation>
    <scope>NUCLEOTIDE SEQUENCE</scope>
</reference>
<evidence type="ECO:0000256" key="1">
    <source>
        <dbReference type="SAM" id="MobiDB-lite"/>
    </source>
</evidence>
<dbReference type="EMBL" id="CAKASE010000048">
    <property type="protein sequence ID" value="CAG9562298.1"/>
    <property type="molecule type" value="Genomic_DNA"/>
</dbReference>
<comment type="caution">
    <text evidence="2">The sequence shown here is derived from an EMBL/GenBank/DDBJ whole genome shotgun (WGS) entry which is preliminary data.</text>
</comment>
<dbReference type="Proteomes" id="UP000789524">
    <property type="component" value="Unassembled WGS sequence"/>
</dbReference>
<dbReference type="OrthoDB" id="19944at2759"/>
<feature type="region of interest" description="Disordered" evidence="1">
    <location>
        <begin position="109"/>
        <end position="175"/>
    </location>
</feature>
<sequence length="189" mass="20517">MYSTAVNNYSKTINNNRVSSARVVWEDQALHVKGDAEVEIEKYDADRGKQTKQIGKARPRGRIKVTVLPKLQYCRVVSRECCGAGGAAYTSDAVERHLCSLRVPCERERRTARVPAGPPAPGAGPPQAPVGPPPGPAGPPQPPPGPFIYNTHTQVRPPTHPYRRTRTPPPPLAIYVPADISLCGDTNQK</sequence>
<evidence type="ECO:0000313" key="3">
    <source>
        <dbReference type="Proteomes" id="UP000789524"/>
    </source>
</evidence>
<proteinExistence type="predicted"/>
<feature type="compositionally biased region" description="Pro residues" evidence="1">
    <location>
        <begin position="116"/>
        <end position="146"/>
    </location>
</feature>
<accession>A0A8J2VXJ7</accession>
<dbReference type="AlphaFoldDB" id="A0A8J2VXJ7"/>
<keyword evidence="3" id="KW-1185">Reference proteome</keyword>
<organism evidence="2 3">
    <name type="scientific">Danaus chrysippus</name>
    <name type="common">African queen</name>
    <dbReference type="NCBI Taxonomy" id="151541"/>
    <lineage>
        <taxon>Eukaryota</taxon>
        <taxon>Metazoa</taxon>
        <taxon>Ecdysozoa</taxon>
        <taxon>Arthropoda</taxon>
        <taxon>Hexapoda</taxon>
        <taxon>Insecta</taxon>
        <taxon>Pterygota</taxon>
        <taxon>Neoptera</taxon>
        <taxon>Endopterygota</taxon>
        <taxon>Lepidoptera</taxon>
        <taxon>Glossata</taxon>
        <taxon>Ditrysia</taxon>
        <taxon>Papilionoidea</taxon>
        <taxon>Nymphalidae</taxon>
        <taxon>Danainae</taxon>
        <taxon>Danaini</taxon>
        <taxon>Danaina</taxon>
        <taxon>Danaus</taxon>
        <taxon>Anosia</taxon>
    </lineage>
</organism>
<evidence type="ECO:0000313" key="2">
    <source>
        <dbReference type="EMBL" id="CAG9562298.1"/>
    </source>
</evidence>
<protein>
    <submittedName>
        <fullName evidence="2">(African queen) hypothetical protein</fullName>
    </submittedName>
</protein>
<name>A0A8J2VXJ7_9NEOP</name>